<name>A0ABY5E6G5_9BACT</name>
<protein>
    <submittedName>
        <fullName evidence="1">Uncharacterized protein</fullName>
    </submittedName>
</protein>
<dbReference type="RefSeq" id="WP_254577943.1">
    <property type="nucleotide sequence ID" value="NZ_CP100595.1"/>
</dbReference>
<dbReference type="Proteomes" id="UP001060012">
    <property type="component" value="Chromosome"/>
</dbReference>
<reference evidence="1" key="1">
    <citation type="submission" date="2022-07" db="EMBL/GenBank/DDBJ databases">
        <title>Arcobacter roscoffensis sp. nov., a marine bacterium isolated from coastal seawater collected from Roscoff, France.</title>
        <authorList>
            <person name="Pascual J."/>
            <person name="Lepeaux C."/>
            <person name="Methner A."/>
            <person name="Overmann J."/>
        </authorList>
    </citation>
    <scope>NUCLEOTIDE SEQUENCE</scope>
    <source>
        <strain evidence="1">ARW1-2F2</strain>
    </source>
</reference>
<evidence type="ECO:0000313" key="1">
    <source>
        <dbReference type="EMBL" id="UTJ07769.1"/>
    </source>
</evidence>
<proteinExistence type="predicted"/>
<dbReference type="EMBL" id="CP100595">
    <property type="protein sequence ID" value="UTJ07769.1"/>
    <property type="molecule type" value="Genomic_DNA"/>
</dbReference>
<accession>A0ABY5E6G5</accession>
<keyword evidence="2" id="KW-1185">Reference proteome</keyword>
<gene>
    <name evidence="1" type="ORF">NJU99_06645</name>
</gene>
<evidence type="ECO:0000313" key="2">
    <source>
        <dbReference type="Proteomes" id="UP001060012"/>
    </source>
</evidence>
<organism evidence="1 2">
    <name type="scientific">Arcobacter roscoffensis</name>
    <dbReference type="NCBI Taxonomy" id="2961520"/>
    <lineage>
        <taxon>Bacteria</taxon>
        <taxon>Pseudomonadati</taxon>
        <taxon>Campylobacterota</taxon>
        <taxon>Epsilonproteobacteria</taxon>
        <taxon>Campylobacterales</taxon>
        <taxon>Arcobacteraceae</taxon>
        <taxon>Arcobacter</taxon>
    </lineage>
</organism>
<sequence length="124" mass="14547">MNTDPLNLVDEKIAALISDKTKYSFEQLKQKVEEILKNVDIFMVEDELNSKAVDLYLKNVITKRNNIQKEQDKSKIDNSKETRFALIEAICKKYDFTSQEELIKKIDELKKKTNFELDEINNSL</sequence>